<comment type="caution">
    <text evidence="3">The sequence shown here is derived from an EMBL/GenBank/DDBJ whole genome shotgun (WGS) entry which is preliminary data.</text>
</comment>
<dbReference type="EMBL" id="JAGXOE010000060">
    <property type="protein sequence ID" value="MBS4103353.1"/>
    <property type="molecule type" value="Genomic_DNA"/>
</dbReference>
<evidence type="ECO:0000313" key="3">
    <source>
        <dbReference type="EMBL" id="MBS4103353.1"/>
    </source>
</evidence>
<dbReference type="RefSeq" id="WP_212554759.1">
    <property type="nucleotide sequence ID" value="NZ_JAGXOE010000060.1"/>
</dbReference>
<accession>A0ABS5NHF1</accession>
<keyword evidence="2" id="KW-0812">Transmembrane</keyword>
<protein>
    <submittedName>
        <fullName evidence="3">Uncharacterized protein</fullName>
    </submittedName>
</protein>
<name>A0ABS5NHF1_TSUPA</name>
<reference evidence="3 4" key="1">
    <citation type="submission" date="2021-04" db="EMBL/GenBank/DDBJ databases">
        <title>Whole genome sequence analysis of a thiophenic sulfur metabolizing bacteria.</title>
        <authorList>
            <person name="Akhtar N."/>
            <person name="Akram J."/>
            <person name="Aslam A."/>
        </authorList>
    </citation>
    <scope>NUCLEOTIDE SEQUENCE [LARGE SCALE GENOMIC DNA]</scope>
    <source>
        <strain evidence="3 4">3OW</strain>
    </source>
</reference>
<evidence type="ECO:0000313" key="4">
    <source>
        <dbReference type="Proteomes" id="UP000676853"/>
    </source>
</evidence>
<evidence type="ECO:0000256" key="1">
    <source>
        <dbReference type="SAM" id="MobiDB-lite"/>
    </source>
</evidence>
<evidence type="ECO:0000256" key="2">
    <source>
        <dbReference type="SAM" id="Phobius"/>
    </source>
</evidence>
<keyword evidence="2" id="KW-0472">Membrane</keyword>
<organism evidence="3 4">
    <name type="scientific">Tsukamurella paurometabola</name>
    <name type="common">Corynebacterium paurometabolum</name>
    <dbReference type="NCBI Taxonomy" id="2061"/>
    <lineage>
        <taxon>Bacteria</taxon>
        <taxon>Bacillati</taxon>
        <taxon>Actinomycetota</taxon>
        <taxon>Actinomycetes</taxon>
        <taxon>Mycobacteriales</taxon>
        <taxon>Tsukamurellaceae</taxon>
        <taxon>Tsukamurella</taxon>
    </lineage>
</organism>
<feature type="transmembrane region" description="Helical" evidence="2">
    <location>
        <begin position="294"/>
        <end position="315"/>
    </location>
</feature>
<keyword evidence="2" id="KW-1133">Transmembrane helix</keyword>
<gene>
    <name evidence="3" type="ORF">KFZ73_19175</name>
</gene>
<feature type="compositionally biased region" description="Gly residues" evidence="1">
    <location>
        <begin position="348"/>
        <end position="358"/>
    </location>
</feature>
<feature type="region of interest" description="Disordered" evidence="1">
    <location>
        <begin position="339"/>
        <end position="360"/>
    </location>
</feature>
<dbReference type="Proteomes" id="UP000676853">
    <property type="component" value="Unassembled WGS sequence"/>
</dbReference>
<proteinExistence type="predicted"/>
<keyword evidence="4" id="KW-1185">Reference proteome</keyword>
<sequence length="381" mass="37696">MLRSMFARVPVLLSAAWALSGTALFAVLVGLAAGGGAFLAAGPSAADAASGAVGRDPSSAVALKAADDSRTMFTLLSDALTSSASGLTSATSAVPQIFDSIDTARAGAESLSASLESTGTASATLARVSQTTSGWSTTFDQASAMASTVGSVRASLRGLRTSVATSTDPADVELRSRIDAVLARTGPLSALETVPSLDRALGDLAAAAARGSAGLTSARTAARELRDGLTTLARARPGAQAAVASLDKGVTQLGIALKSIDAQLALVQSELRAQSPASTGDVTLTATTAPADRAAYALVAGGVAGAIAYLLAAAFSHRFRRPEVVHAAAPLANLTRELPIGVPTDGDPGTGGGTGTTGGAADTLDGFPVIPWSLTTGPVRV</sequence>